<dbReference type="EMBL" id="BAABDC010000001">
    <property type="protein sequence ID" value="GAA3694309.1"/>
    <property type="molecule type" value="Genomic_DNA"/>
</dbReference>
<accession>A0ABP7CSX3</accession>
<reference evidence="2" key="1">
    <citation type="journal article" date="2019" name="Int. J. Syst. Evol. Microbiol.">
        <title>The Global Catalogue of Microorganisms (GCM) 10K type strain sequencing project: providing services to taxonomists for standard genome sequencing and annotation.</title>
        <authorList>
            <consortium name="The Broad Institute Genomics Platform"/>
            <consortium name="The Broad Institute Genome Sequencing Center for Infectious Disease"/>
            <person name="Wu L."/>
            <person name="Ma J."/>
        </authorList>
    </citation>
    <scope>NUCLEOTIDE SEQUENCE [LARGE SCALE GENOMIC DNA]</scope>
    <source>
        <strain evidence="2">JCM 17125</strain>
    </source>
</reference>
<name>A0ABP7CSX3_9MICO</name>
<evidence type="ECO:0000313" key="2">
    <source>
        <dbReference type="Proteomes" id="UP001501468"/>
    </source>
</evidence>
<sequence>MRRRVAPLVAPVVVGVAALSVVTLRWSALHWGATTEETRERLPGDEILPDPGLVATRAVTIEAPPEEVWRWVVQMGSDRGGFYSYDGLENLAGCHLHSADAVVEAWQHLVPGDLVRLHPRVALAVAAVEPARSLVLHAGPAMPGVPDAAPYDFTWSFVLRRHPHRATRLIARERFAYTHRWSPLLVEPVAAASSLMSQKMLRGIRDRAERAALS</sequence>
<dbReference type="Gene3D" id="3.30.530.20">
    <property type="match status" value="1"/>
</dbReference>
<dbReference type="RefSeq" id="WP_344942009.1">
    <property type="nucleotide sequence ID" value="NZ_BAABDC010000001.1"/>
</dbReference>
<keyword evidence="2" id="KW-1185">Reference proteome</keyword>
<protein>
    <recommendedName>
        <fullName evidence="3">SRPBCC family protein</fullName>
    </recommendedName>
</protein>
<dbReference type="InterPro" id="IPR023393">
    <property type="entry name" value="START-like_dom_sf"/>
</dbReference>
<evidence type="ECO:0008006" key="3">
    <source>
        <dbReference type="Google" id="ProtNLM"/>
    </source>
</evidence>
<organism evidence="1 2">
    <name type="scientific">Terrabacter ginsenosidimutans</name>
    <dbReference type="NCBI Taxonomy" id="490575"/>
    <lineage>
        <taxon>Bacteria</taxon>
        <taxon>Bacillati</taxon>
        <taxon>Actinomycetota</taxon>
        <taxon>Actinomycetes</taxon>
        <taxon>Micrococcales</taxon>
        <taxon>Intrasporangiaceae</taxon>
        <taxon>Terrabacter</taxon>
    </lineage>
</organism>
<gene>
    <name evidence="1" type="ORF">GCM10022399_08590</name>
</gene>
<evidence type="ECO:0000313" key="1">
    <source>
        <dbReference type="EMBL" id="GAA3694309.1"/>
    </source>
</evidence>
<dbReference type="Proteomes" id="UP001501468">
    <property type="component" value="Unassembled WGS sequence"/>
</dbReference>
<comment type="caution">
    <text evidence="1">The sequence shown here is derived from an EMBL/GenBank/DDBJ whole genome shotgun (WGS) entry which is preliminary data.</text>
</comment>
<proteinExistence type="predicted"/>
<dbReference type="SUPFAM" id="SSF55961">
    <property type="entry name" value="Bet v1-like"/>
    <property type="match status" value="1"/>
</dbReference>